<accession>A0ABP6M760</accession>
<dbReference type="InterPro" id="IPR002838">
    <property type="entry name" value="AIM24"/>
</dbReference>
<dbReference type="SUPFAM" id="SSF51219">
    <property type="entry name" value="TRAP-like"/>
    <property type="match status" value="1"/>
</dbReference>
<dbReference type="EMBL" id="BAAAVT010000038">
    <property type="protein sequence ID" value="GAA3076904.1"/>
    <property type="molecule type" value="Genomic_DNA"/>
</dbReference>
<proteinExistence type="predicted"/>
<dbReference type="Gene3D" id="3.60.160.10">
    <property type="entry name" value="Mitochondrial biogenesis AIM24"/>
    <property type="match status" value="1"/>
</dbReference>
<name>A0ABP6M760_9MICC</name>
<dbReference type="PANTHER" id="PTHR38074">
    <property type="entry name" value="ALTERED INHERITANCE OF MITOCHONDRIA PROTEIN 24, MITOCHONDRIAL"/>
    <property type="match status" value="1"/>
</dbReference>
<comment type="caution">
    <text evidence="1">The sequence shown here is derived from an EMBL/GenBank/DDBJ whole genome shotgun (WGS) entry which is preliminary data.</text>
</comment>
<gene>
    <name evidence="1" type="ORF">GCM10010529_30210</name>
</gene>
<evidence type="ECO:0000313" key="1">
    <source>
        <dbReference type="EMBL" id="GAA3076904.1"/>
    </source>
</evidence>
<dbReference type="Proteomes" id="UP001500236">
    <property type="component" value="Unassembled WGS sequence"/>
</dbReference>
<evidence type="ECO:0000313" key="2">
    <source>
        <dbReference type="Proteomes" id="UP001500236"/>
    </source>
</evidence>
<reference evidence="2" key="1">
    <citation type="journal article" date="2019" name="Int. J. Syst. Evol. Microbiol.">
        <title>The Global Catalogue of Microorganisms (GCM) 10K type strain sequencing project: providing services to taxonomists for standard genome sequencing and annotation.</title>
        <authorList>
            <consortium name="The Broad Institute Genomics Platform"/>
            <consortium name="The Broad Institute Genome Sequencing Center for Infectious Disease"/>
            <person name="Wu L."/>
            <person name="Ma J."/>
        </authorList>
    </citation>
    <scope>NUCLEOTIDE SEQUENCE [LARGE SCALE GENOMIC DNA]</scope>
    <source>
        <strain evidence="2">JCM 14309</strain>
    </source>
</reference>
<dbReference type="PANTHER" id="PTHR38074:SF1">
    <property type="entry name" value="ALTERED INHERITANCE OF MITOCHONDRIA PROTEIN 24, MITOCHONDRIAL"/>
    <property type="match status" value="1"/>
</dbReference>
<dbReference type="InterPro" id="IPR016031">
    <property type="entry name" value="Trp_RNA-bd_attenuator-like_dom"/>
</dbReference>
<dbReference type="RefSeq" id="WP_344684219.1">
    <property type="nucleotide sequence ID" value="NZ_BAAAVT010000038.1"/>
</dbReference>
<keyword evidence="2" id="KW-1185">Reference proteome</keyword>
<sequence>MTDPDPRTMPQLRALSHDADGALSPAAQHILGVRVTPEHPVLVSRRRILAQRGALTLRHEQQDIDDDLRRQLKDKGWGRSARDRRFRRRLARSIDIDVAGGLTLTGNLKTHTASGDGMLWLGRRGGDVSLFELQDATLVVLSPHEVLAHDEGLTSSLEEVIPLSMAAVRDTTFAWLIRGSGTLATATPGETIVLEVAEDEPLRVEGDALLAFTEGIDISVPEDYTRQTTIRGIKWLLQFIPRLNLRPEPEPVWLTVRGPGRVIVRARD</sequence>
<protein>
    <recommendedName>
        <fullName evidence="3">AIM24 family protein</fullName>
    </recommendedName>
</protein>
<evidence type="ECO:0008006" key="3">
    <source>
        <dbReference type="Google" id="ProtNLM"/>
    </source>
</evidence>
<dbReference type="InterPro" id="IPR036983">
    <property type="entry name" value="AIM24_sf"/>
</dbReference>
<organism evidence="1 2">
    <name type="scientific">Nesterenkonia aethiopica</name>
    <dbReference type="NCBI Taxonomy" id="269144"/>
    <lineage>
        <taxon>Bacteria</taxon>
        <taxon>Bacillati</taxon>
        <taxon>Actinomycetota</taxon>
        <taxon>Actinomycetes</taxon>
        <taxon>Micrococcales</taxon>
        <taxon>Micrococcaceae</taxon>
        <taxon>Nesterenkonia</taxon>
    </lineage>
</organism>
<dbReference type="Pfam" id="PF01987">
    <property type="entry name" value="AIM24"/>
    <property type="match status" value="1"/>
</dbReference>